<dbReference type="eggNOG" id="KOG1557">
    <property type="taxonomic scope" value="Eukaryota"/>
</dbReference>
<organism evidence="6 7">
    <name type="scientific">Rhodnius prolixus</name>
    <name type="common">Triatomid bug</name>
    <dbReference type="NCBI Taxonomy" id="13249"/>
    <lineage>
        <taxon>Eukaryota</taxon>
        <taxon>Metazoa</taxon>
        <taxon>Ecdysozoa</taxon>
        <taxon>Arthropoda</taxon>
        <taxon>Hexapoda</taxon>
        <taxon>Insecta</taxon>
        <taxon>Pterygota</taxon>
        <taxon>Neoptera</taxon>
        <taxon>Paraneoptera</taxon>
        <taxon>Hemiptera</taxon>
        <taxon>Heteroptera</taxon>
        <taxon>Panheteroptera</taxon>
        <taxon>Cimicomorpha</taxon>
        <taxon>Reduviidae</taxon>
        <taxon>Triatominae</taxon>
        <taxon>Rhodnius</taxon>
    </lineage>
</organism>
<dbReference type="UniPathway" id="UPA00109">
    <property type="reaction ID" value="UER00183"/>
</dbReference>
<dbReference type="Proteomes" id="UP000015103">
    <property type="component" value="Unassembled WGS sequence"/>
</dbReference>
<accession>T1I0J7</accession>
<evidence type="ECO:0000256" key="3">
    <source>
        <dbReference type="ARBA" id="ARBA00013068"/>
    </source>
</evidence>
<dbReference type="NCBIfam" id="NF033379">
    <property type="entry name" value="FrucBisAld_I"/>
    <property type="match status" value="1"/>
</dbReference>
<dbReference type="HOGENOM" id="CLU_031243_2_1_1"/>
<dbReference type="EC" id="4.1.2.13" evidence="3"/>
<dbReference type="STRING" id="13249.T1I0J7"/>
<keyword evidence="4" id="KW-0324">Glycolysis</keyword>
<keyword evidence="5" id="KW-0456">Lyase</keyword>
<evidence type="ECO:0000256" key="1">
    <source>
        <dbReference type="ARBA" id="ARBA00004714"/>
    </source>
</evidence>
<dbReference type="OMA" id="PNPWHIS"/>
<evidence type="ECO:0000313" key="6">
    <source>
        <dbReference type="EnsemblMetazoa" id="RPRC009817-PA"/>
    </source>
</evidence>
<name>T1I0J7_RHOPR</name>
<dbReference type="GO" id="GO:0004332">
    <property type="term" value="F:fructose-bisphosphate aldolase activity"/>
    <property type="evidence" value="ECO:0007669"/>
    <property type="project" value="UniProtKB-EC"/>
</dbReference>
<dbReference type="PANTHER" id="PTHR11627">
    <property type="entry name" value="FRUCTOSE-BISPHOSPHATE ALDOLASE"/>
    <property type="match status" value="1"/>
</dbReference>
<evidence type="ECO:0000256" key="2">
    <source>
        <dbReference type="ARBA" id="ARBA00010387"/>
    </source>
</evidence>
<keyword evidence="7" id="KW-1185">Reference proteome</keyword>
<evidence type="ECO:0000256" key="4">
    <source>
        <dbReference type="ARBA" id="ARBA00023152"/>
    </source>
</evidence>
<comment type="similarity">
    <text evidence="2">Belongs to the class I fructose-bisphosphate aldolase family.</text>
</comment>
<reference evidence="6" key="1">
    <citation type="submission" date="2015-05" db="UniProtKB">
        <authorList>
            <consortium name="EnsemblMetazoa"/>
        </authorList>
    </citation>
    <scope>IDENTIFICATION</scope>
</reference>
<comment type="pathway">
    <text evidence="1">Carbohydrate degradation; glycolysis; D-glyceraldehyde 3-phosphate and glycerone phosphate from D-glucose: step 4/4.</text>
</comment>
<proteinExistence type="inferred from homology"/>
<dbReference type="InParanoid" id="T1I0J7"/>
<evidence type="ECO:0000256" key="5">
    <source>
        <dbReference type="ARBA" id="ARBA00023239"/>
    </source>
</evidence>
<dbReference type="VEuPathDB" id="VectorBase:RPRC009817"/>
<dbReference type="Gene3D" id="3.20.20.70">
    <property type="entry name" value="Aldolase class I"/>
    <property type="match status" value="1"/>
</dbReference>
<dbReference type="GO" id="GO:0006096">
    <property type="term" value="P:glycolytic process"/>
    <property type="evidence" value="ECO:0007669"/>
    <property type="project" value="UniProtKB-UniPathway"/>
</dbReference>
<dbReference type="EnsemblMetazoa" id="RPRC009817-RA">
    <property type="protein sequence ID" value="RPRC009817-PA"/>
    <property type="gene ID" value="RPRC009817"/>
</dbReference>
<dbReference type="AlphaFoldDB" id="T1I0J7"/>
<protein>
    <recommendedName>
        <fullName evidence="3">fructose-bisphosphate aldolase</fullName>
        <ecNumber evidence="3">4.1.2.13</ecNumber>
    </recommendedName>
</protein>
<dbReference type="InterPro" id="IPR000741">
    <property type="entry name" value="FBA_I"/>
</dbReference>
<dbReference type="SUPFAM" id="SSF51569">
    <property type="entry name" value="Aldolase"/>
    <property type="match status" value="1"/>
</dbReference>
<evidence type="ECO:0000313" key="7">
    <source>
        <dbReference type="Proteomes" id="UP000015103"/>
    </source>
</evidence>
<dbReference type="Pfam" id="PF00274">
    <property type="entry name" value="Glycolytic"/>
    <property type="match status" value="1"/>
</dbReference>
<dbReference type="InterPro" id="IPR013785">
    <property type="entry name" value="Aldolase_TIM"/>
</dbReference>
<dbReference type="EMBL" id="ACPB03008738">
    <property type="status" value="NOT_ANNOTATED_CDS"/>
    <property type="molecule type" value="Genomic_DNA"/>
</dbReference>
<sequence length="305" mass="33944">MPSGETIVQCLKKKGIVCGVKLDKGLLPLIGSEGECTTSGISDLEQQCQFYKSFECHFAKWRCVYRVGDNLPSSLAIFNNAEILARFANVCQYHRLVPIIEPEILPEGKHTLLRAQKIAETVFSALIKSLNNHHIYLEGVILKINFVTPGMQGRSVYTPAEIAATTLTVLNRTIPAALAGIVFLAGGSCEDEATAFLDAINQPIGRRPWPLSFSFARGMLHSVMHTWAGDEDKVEDARKVLMQRAKSNNWAALGEYVLKKEKMLQKLKKEEEKRKALLGFEHNKKLKTHAFNDKTEDSDESAASI</sequence>